<accession>A0A0A7PBH2</accession>
<reference evidence="2 3" key="1">
    <citation type="journal article" date="2015" name="Int. J. Syst. Evol. Microbiol.">
        <title>Description of Sphingopyxis fribergensis sp. nov. - a soil bacterium with the ability to degrade styrene and phenylacetic acid.</title>
        <authorList>
            <person name="Oelschlagel M."/>
            <person name="Ruckert C."/>
            <person name="Kalinowski J."/>
            <person name="Schmidt G."/>
            <person name="Schlomann M."/>
            <person name="Tischler D."/>
        </authorList>
    </citation>
    <scope>NUCLEOTIDE SEQUENCE [LARGE SCALE GENOMIC DNA]</scope>
    <source>
        <strain evidence="2 3">Kp5.2</strain>
    </source>
</reference>
<proteinExistence type="predicted"/>
<sequence>MSIYELAILGAVTPGDRATLTATLADIVSDFGLTLGDDVVVHNADTLSGRHKPAAFACAYFGGNAQQDLEAAQELIRASAPIIPTIPAGADFNVHIPQFLQPINGLTRRADDPAMTELASAMLECVGLLRRQRRVFVSYRRVESRAAALQLHDLLASRGFDVFLDTHDIRPGDPFQDVLWHRLVDSDVMVMLDTPTYFDSRWTRQEIGRARAKEIQVLRVIWPAHTPNKLTDLAETIYLDPEELEGADGPIVAKTADAIVLEVERLRSRSIASRYMSITGKLRADVEKIGASVEGVGAHRAVAVRLLDGQKIWAYPIVGIPTAEILNDVADKARRAEQQEIPVLVYDHIGIRDAWNAHLRWLGEHILAVRTIKVSEAGWALAAWEN</sequence>
<dbReference type="Proteomes" id="UP000030907">
    <property type="component" value="Chromosome"/>
</dbReference>
<protein>
    <recommendedName>
        <fullName evidence="1">TIR domain-containing protein</fullName>
    </recommendedName>
</protein>
<dbReference type="GO" id="GO:0007165">
    <property type="term" value="P:signal transduction"/>
    <property type="evidence" value="ECO:0007669"/>
    <property type="project" value="InterPro"/>
</dbReference>
<evidence type="ECO:0000259" key="1">
    <source>
        <dbReference type="PROSITE" id="PS50104"/>
    </source>
</evidence>
<dbReference type="HOGENOM" id="CLU_727201_0_0_5"/>
<dbReference type="KEGG" id="sphk:SKP52_01660"/>
<evidence type="ECO:0000313" key="2">
    <source>
        <dbReference type="EMBL" id="AJA07269.1"/>
    </source>
</evidence>
<dbReference type="STRING" id="1515612.SKP52_01660"/>
<dbReference type="EMBL" id="CP009122">
    <property type="protein sequence ID" value="AJA07269.1"/>
    <property type="molecule type" value="Genomic_DNA"/>
</dbReference>
<feature type="domain" description="TIR" evidence="1">
    <location>
        <begin position="131"/>
        <end position="259"/>
    </location>
</feature>
<dbReference type="InterPro" id="IPR000157">
    <property type="entry name" value="TIR_dom"/>
</dbReference>
<dbReference type="OrthoDB" id="344630at2"/>
<dbReference type="PROSITE" id="PS50104">
    <property type="entry name" value="TIR"/>
    <property type="match status" value="1"/>
</dbReference>
<organism evidence="2 3">
    <name type="scientific">Sphingopyxis fribergensis</name>
    <dbReference type="NCBI Taxonomy" id="1515612"/>
    <lineage>
        <taxon>Bacteria</taxon>
        <taxon>Pseudomonadati</taxon>
        <taxon>Pseudomonadota</taxon>
        <taxon>Alphaproteobacteria</taxon>
        <taxon>Sphingomonadales</taxon>
        <taxon>Sphingomonadaceae</taxon>
        <taxon>Sphingopyxis</taxon>
    </lineage>
</organism>
<name>A0A0A7PBH2_9SPHN</name>
<dbReference type="InterPro" id="IPR035897">
    <property type="entry name" value="Toll_tir_struct_dom_sf"/>
</dbReference>
<dbReference type="Gene3D" id="3.40.50.10140">
    <property type="entry name" value="Toll/interleukin-1 receptor homology (TIR) domain"/>
    <property type="match status" value="1"/>
</dbReference>
<dbReference type="Pfam" id="PF13676">
    <property type="entry name" value="TIR_2"/>
    <property type="match status" value="1"/>
</dbReference>
<gene>
    <name evidence="2" type="ORF">SKP52_01660</name>
</gene>
<dbReference type="AlphaFoldDB" id="A0A0A7PBH2"/>
<dbReference type="SUPFAM" id="SSF52200">
    <property type="entry name" value="Toll/Interleukin receptor TIR domain"/>
    <property type="match status" value="1"/>
</dbReference>
<dbReference type="RefSeq" id="WP_039570956.1">
    <property type="nucleotide sequence ID" value="NZ_CP009122.1"/>
</dbReference>
<evidence type="ECO:0000313" key="3">
    <source>
        <dbReference type="Proteomes" id="UP000030907"/>
    </source>
</evidence>
<keyword evidence="3" id="KW-1185">Reference proteome</keyword>